<accession>A0A1Y0I2R7</accession>
<dbReference type="AlphaFoldDB" id="A0A1Y0I2R7"/>
<keyword evidence="1" id="KW-0812">Transmembrane</keyword>
<protein>
    <submittedName>
        <fullName evidence="2">Uncharacterized protein</fullName>
    </submittedName>
</protein>
<keyword evidence="1" id="KW-0472">Membrane</keyword>
<evidence type="ECO:0000313" key="2">
    <source>
        <dbReference type="EMBL" id="ARU54499.1"/>
    </source>
</evidence>
<keyword evidence="1" id="KW-1133">Transmembrane helix</keyword>
<name>A0A1Y0I2R7_9GAMM</name>
<proteinExistence type="predicted"/>
<dbReference type="Proteomes" id="UP000196027">
    <property type="component" value="Chromosome"/>
</dbReference>
<reference evidence="2 3" key="1">
    <citation type="submission" date="2017-05" db="EMBL/GenBank/DDBJ databases">
        <title>Genomic insights into alkan degradation activity of Oleiphilus messinensis.</title>
        <authorList>
            <person name="Kozyavkin S.A."/>
            <person name="Slesarev A.I."/>
            <person name="Golyshin P.N."/>
            <person name="Korzhenkov A."/>
            <person name="Golyshina O.N."/>
            <person name="Toshchakov S.V."/>
        </authorList>
    </citation>
    <scope>NUCLEOTIDE SEQUENCE [LARGE SCALE GENOMIC DNA]</scope>
    <source>
        <strain evidence="2 3">ME102</strain>
    </source>
</reference>
<sequence length="198" mass="22210">MITFIQIEKLRYFDGARPSFKTQWQLYFIRRLFWISTNNNTVLRANIVETEAPSKPLIVSTFIVFVSFTIISAYLLISEMNGLITALTENLSHFEFEKFSLLGLGGFIGLSSFSIATGAYLIGKPLNDKGQAIALKIALAGIIIMIAGRIVGGYIVDYVLTSNGYQECQELIHMGPRHRLETWATDVTICEKLKSETE</sequence>
<gene>
    <name evidence="2" type="ORF">OLMES_0395</name>
</gene>
<evidence type="ECO:0000256" key="1">
    <source>
        <dbReference type="SAM" id="Phobius"/>
    </source>
</evidence>
<keyword evidence="3" id="KW-1185">Reference proteome</keyword>
<feature type="transmembrane region" description="Helical" evidence="1">
    <location>
        <begin position="57"/>
        <end position="77"/>
    </location>
</feature>
<evidence type="ECO:0000313" key="3">
    <source>
        <dbReference type="Proteomes" id="UP000196027"/>
    </source>
</evidence>
<organism evidence="2 3">
    <name type="scientific">Oleiphilus messinensis</name>
    <dbReference type="NCBI Taxonomy" id="141451"/>
    <lineage>
        <taxon>Bacteria</taxon>
        <taxon>Pseudomonadati</taxon>
        <taxon>Pseudomonadota</taxon>
        <taxon>Gammaproteobacteria</taxon>
        <taxon>Oceanospirillales</taxon>
        <taxon>Oleiphilaceae</taxon>
        <taxon>Oleiphilus</taxon>
    </lineage>
</organism>
<dbReference type="EMBL" id="CP021425">
    <property type="protein sequence ID" value="ARU54499.1"/>
    <property type="molecule type" value="Genomic_DNA"/>
</dbReference>
<feature type="transmembrane region" description="Helical" evidence="1">
    <location>
        <begin position="99"/>
        <end position="121"/>
    </location>
</feature>
<dbReference type="KEGG" id="ome:OLMES_0395"/>
<feature type="transmembrane region" description="Helical" evidence="1">
    <location>
        <begin position="133"/>
        <end position="156"/>
    </location>
</feature>